<evidence type="ECO:0000256" key="1">
    <source>
        <dbReference type="SAM" id="MobiDB-lite"/>
    </source>
</evidence>
<protein>
    <submittedName>
        <fullName evidence="2">Uncharacterized protein</fullName>
    </submittedName>
</protein>
<evidence type="ECO:0000313" key="2">
    <source>
        <dbReference type="EMBL" id="QFG03684.1"/>
    </source>
</evidence>
<feature type="compositionally biased region" description="Acidic residues" evidence="1">
    <location>
        <begin position="181"/>
        <end position="193"/>
    </location>
</feature>
<dbReference type="Proteomes" id="UP000326331">
    <property type="component" value="Chromosome"/>
</dbReference>
<proteinExistence type="predicted"/>
<accession>A0ABX6C4E1</accession>
<feature type="compositionally biased region" description="Basic and acidic residues" evidence="1">
    <location>
        <begin position="170"/>
        <end position="180"/>
    </location>
</feature>
<evidence type="ECO:0000313" key="3">
    <source>
        <dbReference type="Proteomes" id="UP000326331"/>
    </source>
</evidence>
<name>A0ABX6C4E1_9CHLR</name>
<dbReference type="EMBL" id="CP042829">
    <property type="protein sequence ID" value="QFG03684.1"/>
    <property type="molecule type" value="Genomic_DNA"/>
</dbReference>
<gene>
    <name evidence="2" type="ORF">Tbon_10380</name>
</gene>
<keyword evidence="3" id="KW-1185">Reference proteome</keyword>
<organism evidence="2 3">
    <name type="scientific">Tepidiforma bonchosmolovskayae</name>
    <dbReference type="NCBI Taxonomy" id="2601677"/>
    <lineage>
        <taxon>Bacteria</taxon>
        <taxon>Bacillati</taxon>
        <taxon>Chloroflexota</taxon>
        <taxon>Tepidiformia</taxon>
        <taxon>Tepidiformales</taxon>
        <taxon>Tepidiformaceae</taxon>
        <taxon>Tepidiforma</taxon>
    </lineage>
</organism>
<feature type="region of interest" description="Disordered" evidence="1">
    <location>
        <begin position="170"/>
        <end position="193"/>
    </location>
</feature>
<reference evidence="2 3" key="1">
    <citation type="submission" date="2019-10" db="EMBL/GenBank/DDBJ databases">
        <title>Thermopilla bonchosmolovskayae gen. nov., sp. nov., a moderately thermophilic Chloroflexi bacterium from a Chukotka hot spring (Arctic, Russia), representing a novel classis Thermopillaia, which include previously uncultivated lineage OLB14.</title>
        <authorList>
            <person name="Kochetkova T.V."/>
            <person name="Zayulina K.S."/>
            <person name="Zhigarkov V.S."/>
            <person name="Minaev N.V."/>
            <person name="Novikov A."/>
            <person name="Toshchakov S.V."/>
            <person name="Elcheninov A.G."/>
            <person name="Kublanov I.V."/>
        </authorList>
    </citation>
    <scope>NUCLEOTIDE SEQUENCE [LARGE SCALE GENOMIC DNA]</scope>
    <source>
        <strain evidence="2 3">3753O</strain>
    </source>
</reference>
<dbReference type="RefSeq" id="WP_158067635.1">
    <property type="nucleotide sequence ID" value="NZ_CP042829.1"/>
</dbReference>
<sequence length="193" mass="21846">MPDRQAMEDLKKSMTPERLAKLIAEAYGTSVNSDNPEEVAMRLIKEFGFETVLDTFFDPDPYIRDEVIGGRMREMSDSSLDVARWLKSNGDDYSAYVEATVYSGRFYNSSWCDATEIGVVLDDGSYMDLEWACDSLDWREAVDDLPVGEYTVVGSAPIVNEVIERLRSRGSKVWDEKSAAEWDDEEESDDSEA</sequence>